<gene>
    <name evidence="1" type="ORF">SAMN05192574_11262</name>
</gene>
<dbReference type="RefSeq" id="WP_244281127.1">
    <property type="nucleotide sequence ID" value="NZ_FOCL01000012.1"/>
</dbReference>
<evidence type="ECO:0000313" key="2">
    <source>
        <dbReference type="Proteomes" id="UP000198942"/>
    </source>
</evidence>
<dbReference type="EMBL" id="FOCL01000012">
    <property type="protein sequence ID" value="SEO75532.1"/>
    <property type="molecule type" value="Genomic_DNA"/>
</dbReference>
<proteinExistence type="predicted"/>
<accession>A0A1H8SA74</accession>
<dbReference type="SUPFAM" id="SSF88723">
    <property type="entry name" value="PIN domain-like"/>
    <property type="match status" value="1"/>
</dbReference>
<dbReference type="InterPro" id="IPR029060">
    <property type="entry name" value="PIN-like_dom_sf"/>
</dbReference>
<dbReference type="Proteomes" id="UP000198942">
    <property type="component" value="Unassembled WGS sequence"/>
</dbReference>
<protein>
    <recommendedName>
        <fullName evidence="3">PIN domain-containing protein</fullName>
    </recommendedName>
</protein>
<organism evidence="1 2">
    <name type="scientific">Mucilaginibacter gossypiicola</name>
    <dbReference type="NCBI Taxonomy" id="551995"/>
    <lineage>
        <taxon>Bacteria</taxon>
        <taxon>Pseudomonadati</taxon>
        <taxon>Bacteroidota</taxon>
        <taxon>Sphingobacteriia</taxon>
        <taxon>Sphingobacteriales</taxon>
        <taxon>Sphingobacteriaceae</taxon>
        <taxon>Mucilaginibacter</taxon>
    </lineage>
</organism>
<keyword evidence="2" id="KW-1185">Reference proteome</keyword>
<evidence type="ECO:0008006" key="3">
    <source>
        <dbReference type="Google" id="ProtNLM"/>
    </source>
</evidence>
<reference evidence="2" key="1">
    <citation type="submission" date="2016-10" db="EMBL/GenBank/DDBJ databases">
        <authorList>
            <person name="Varghese N."/>
            <person name="Submissions S."/>
        </authorList>
    </citation>
    <scope>NUCLEOTIDE SEQUENCE [LARGE SCALE GENOMIC DNA]</scope>
    <source>
        <strain evidence="2">Gh-48</strain>
    </source>
</reference>
<name>A0A1H8SA74_9SPHI</name>
<dbReference type="AlphaFoldDB" id="A0A1H8SA74"/>
<dbReference type="Gene3D" id="3.40.50.1010">
    <property type="entry name" value="5'-nuclease"/>
    <property type="match status" value="1"/>
</dbReference>
<sequence>MNLLLDTNIVLNVIRAKDFAGIVNFINPSNAQLYLSVVSEAELKSIALRNNWGVNRRALLDSFLEEVNIIEVNQLYVNIYA</sequence>
<dbReference type="STRING" id="551995.SAMN05192574_11262"/>
<evidence type="ECO:0000313" key="1">
    <source>
        <dbReference type="EMBL" id="SEO75532.1"/>
    </source>
</evidence>